<dbReference type="InterPro" id="IPR013083">
    <property type="entry name" value="Znf_RING/FYVE/PHD"/>
</dbReference>
<dbReference type="RefSeq" id="XP_020102187.1">
    <property type="nucleotide sequence ID" value="XM_020246598.1"/>
</dbReference>
<dbReference type="PANTHER" id="PTHR23315:SF63">
    <property type="entry name" value="U-BOX DOMAIN-CONTAINING PROTEIN 16"/>
    <property type="match status" value="1"/>
</dbReference>
<evidence type="ECO:0000256" key="1">
    <source>
        <dbReference type="ARBA" id="ARBA00000900"/>
    </source>
</evidence>
<evidence type="ECO:0000256" key="2">
    <source>
        <dbReference type="ARBA" id="ARBA00004906"/>
    </source>
</evidence>
<dbReference type="Pfam" id="PF25368">
    <property type="entry name" value="PUB10_N"/>
    <property type="match status" value="1"/>
</dbReference>
<dbReference type="PROSITE" id="PS50176">
    <property type="entry name" value="ARM_REPEAT"/>
    <property type="match status" value="1"/>
</dbReference>
<evidence type="ECO:0000256" key="6">
    <source>
        <dbReference type="ARBA" id="ARBA00022786"/>
    </source>
</evidence>
<keyword evidence="10" id="KW-1185">Reference proteome</keyword>
<reference evidence="10" key="1">
    <citation type="journal article" date="2015" name="Nat. Genet.">
        <title>The pineapple genome and the evolution of CAM photosynthesis.</title>
        <authorList>
            <person name="Ming R."/>
            <person name="VanBuren R."/>
            <person name="Wai C.M."/>
            <person name="Tang H."/>
            <person name="Schatz M.C."/>
            <person name="Bowers J.E."/>
            <person name="Lyons E."/>
            <person name="Wang M.L."/>
            <person name="Chen J."/>
            <person name="Biggers E."/>
            <person name="Zhang J."/>
            <person name="Huang L."/>
            <person name="Zhang L."/>
            <person name="Miao W."/>
            <person name="Zhang J."/>
            <person name="Ye Z."/>
            <person name="Miao C."/>
            <person name="Lin Z."/>
            <person name="Wang H."/>
            <person name="Zhou H."/>
            <person name="Yim W.C."/>
            <person name="Priest H.D."/>
            <person name="Zheng C."/>
            <person name="Woodhouse M."/>
            <person name="Edger P.P."/>
            <person name="Guyot R."/>
            <person name="Guo H.B."/>
            <person name="Guo H."/>
            <person name="Zheng G."/>
            <person name="Singh R."/>
            <person name="Sharma A."/>
            <person name="Min X."/>
            <person name="Zheng Y."/>
            <person name="Lee H."/>
            <person name="Gurtowski J."/>
            <person name="Sedlazeck F.J."/>
            <person name="Harkess A."/>
            <person name="McKain M.R."/>
            <person name="Liao Z."/>
            <person name="Fang J."/>
            <person name="Liu J."/>
            <person name="Zhang X."/>
            <person name="Zhang Q."/>
            <person name="Hu W."/>
            <person name="Qin Y."/>
            <person name="Wang K."/>
            <person name="Chen L.Y."/>
            <person name="Shirley N."/>
            <person name="Lin Y.R."/>
            <person name="Liu L.Y."/>
            <person name="Hernandez A.G."/>
            <person name="Wright C.L."/>
            <person name="Bulone V."/>
            <person name="Tuskan G.A."/>
            <person name="Heath K."/>
            <person name="Zee F."/>
            <person name="Moore P.H."/>
            <person name="Sunkar R."/>
            <person name="Leebens-Mack J.H."/>
            <person name="Mockler T."/>
            <person name="Bennetzen J.L."/>
            <person name="Freeling M."/>
            <person name="Sankoff D."/>
            <person name="Paterson A.H."/>
            <person name="Zhu X."/>
            <person name="Yang X."/>
            <person name="Smith J.A."/>
            <person name="Cushman J.C."/>
            <person name="Paull R.E."/>
            <person name="Yu Q."/>
        </authorList>
    </citation>
    <scope>NUCLEOTIDE SEQUENCE [LARGE SCALE GENOMIC DNA]</scope>
    <source>
        <strain evidence="10">cv. F153</strain>
    </source>
</reference>
<dbReference type="AlphaFoldDB" id="A0A6P5G2Y2"/>
<evidence type="ECO:0000256" key="7">
    <source>
        <dbReference type="PROSITE-ProRule" id="PRU00259"/>
    </source>
</evidence>
<dbReference type="SMART" id="SM00185">
    <property type="entry name" value="ARM"/>
    <property type="match status" value="4"/>
</dbReference>
<sequence>MAIVASASSSSSSSSMLAPPPPPSHLPSSPSDAEALRSLLRLSREISLSDPPRSLPTRLLATAASRRCKLLSVLFEELLRDGAVAGELPRAASLCLAEILLALQRFKSLLADCAARSRFRLLLEADAVAAEFHELSLDLATLLDILPAAELAVAEDVRDLVDLARRQCRRSTPAPDPAEDALRSEVLKLIREIEMEIVPDRARLAAIFELLGLDDSPSCRDEIELLEREIGDRAAEKWTSVMVALVGLLRYAKCVLYGASTPRSDASSAAGFSSSAAADDLAAAAPRDFRCPISLDLMRDPVVVVATGQTYDRASIATWFASGHATCPKTGQVLPHLDLVPNRALKNLISRWCHENGVPFDPSASSSSSAAASAGGGNPAANPNGGGAAAATRDKAALEAARMMARFLVCSGWGGASAVAEAARPRGHELRQLAKAGPEQRAFVGRAGAVPLLVPLLRSDDGVLQLNAVTALLNLSLHDANRRRIMHADGALDALVHVMAAGATWRAKENAAAAVLSISAAHSYRRRLGRDPRLVSALVALARAGPGSTRKDALAAIHSLAGDRENVPRLVDSGAAPAALDAAAAVPDAAEEAAAVLAALAKRGGAEAVAAAEGAVATLVGLLRRGSDWARESAAAALVLLCRRVGAAAVAELAAVPGVEWAIWEVMGTGTERARRKAAALGRIFRRWAAAVEADRASRLTPAGLSASVAVAQA</sequence>
<dbReference type="InterPro" id="IPR057623">
    <property type="entry name" value="PUB12-19-like_N"/>
</dbReference>
<dbReference type="SMART" id="SM00504">
    <property type="entry name" value="Ubox"/>
    <property type="match status" value="1"/>
</dbReference>
<dbReference type="SUPFAM" id="SSF48371">
    <property type="entry name" value="ARM repeat"/>
    <property type="match status" value="1"/>
</dbReference>
<dbReference type="InterPro" id="IPR016024">
    <property type="entry name" value="ARM-type_fold"/>
</dbReference>
<dbReference type="InterPro" id="IPR011989">
    <property type="entry name" value="ARM-like"/>
</dbReference>
<evidence type="ECO:0000256" key="3">
    <source>
        <dbReference type="ARBA" id="ARBA00012483"/>
    </source>
</evidence>
<accession>A0A6P5G2Y2</accession>
<dbReference type="PROSITE" id="PS51698">
    <property type="entry name" value="U_BOX"/>
    <property type="match status" value="1"/>
</dbReference>
<organism evidence="10 11">
    <name type="scientific">Ananas comosus</name>
    <name type="common">Pineapple</name>
    <name type="synonym">Ananas ananas</name>
    <dbReference type="NCBI Taxonomy" id="4615"/>
    <lineage>
        <taxon>Eukaryota</taxon>
        <taxon>Viridiplantae</taxon>
        <taxon>Streptophyta</taxon>
        <taxon>Embryophyta</taxon>
        <taxon>Tracheophyta</taxon>
        <taxon>Spermatophyta</taxon>
        <taxon>Magnoliopsida</taxon>
        <taxon>Liliopsida</taxon>
        <taxon>Poales</taxon>
        <taxon>Bromeliaceae</taxon>
        <taxon>Bromelioideae</taxon>
        <taxon>Ananas</taxon>
    </lineage>
</organism>
<reference evidence="11" key="2">
    <citation type="submission" date="2025-08" db="UniProtKB">
        <authorList>
            <consortium name="RefSeq"/>
        </authorList>
    </citation>
    <scope>IDENTIFICATION</scope>
    <source>
        <tissue evidence="11">Leaf</tissue>
    </source>
</reference>
<feature type="domain" description="U-box" evidence="9">
    <location>
        <begin position="284"/>
        <end position="359"/>
    </location>
</feature>
<evidence type="ECO:0000256" key="5">
    <source>
        <dbReference type="ARBA" id="ARBA00022737"/>
    </source>
</evidence>
<feature type="region of interest" description="Disordered" evidence="8">
    <location>
        <begin position="364"/>
        <end position="389"/>
    </location>
</feature>
<evidence type="ECO:0000313" key="10">
    <source>
        <dbReference type="Proteomes" id="UP000515123"/>
    </source>
</evidence>
<dbReference type="GeneID" id="109719783"/>
<dbReference type="OrthoDB" id="629492at2759"/>
<dbReference type="Gramene" id="Aco012535.1.mrna1">
    <property type="protein sequence ID" value="Aco012535.1.mrna1.cds1"/>
    <property type="gene ID" value="Aco012535.1.path1"/>
</dbReference>
<dbReference type="SUPFAM" id="SSF57850">
    <property type="entry name" value="RING/U-box"/>
    <property type="match status" value="1"/>
</dbReference>
<dbReference type="InterPro" id="IPR000225">
    <property type="entry name" value="Armadillo"/>
</dbReference>
<dbReference type="GO" id="GO:0061630">
    <property type="term" value="F:ubiquitin protein ligase activity"/>
    <property type="evidence" value="ECO:0007669"/>
    <property type="project" value="UniProtKB-EC"/>
</dbReference>
<keyword evidence="4" id="KW-0808">Transferase</keyword>
<evidence type="ECO:0000259" key="9">
    <source>
        <dbReference type="PROSITE" id="PS51698"/>
    </source>
</evidence>
<evidence type="ECO:0000256" key="4">
    <source>
        <dbReference type="ARBA" id="ARBA00022679"/>
    </source>
</evidence>
<comment type="pathway">
    <text evidence="2">Protein modification; protein ubiquitination.</text>
</comment>
<comment type="catalytic activity">
    <reaction evidence="1">
        <text>S-ubiquitinyl-[E2 ubiquitin-conjugating enzyme]-L-cysteine + [acceptor protein]-L-lysine = [E2 ubiquitin-conjugating enzyme]-L-cysteine + N(6)-ubiquitinyl-[acceptor protein]-L-lysine.</text>
        <dbReference type="EC" id="2.3.2.27"/>
    </reaction>
</comment>
<dbReference type="FunFam" id="3.30.40.10:FF:000442">
    <property type="entry name" value="RING-type E3 ubiquitin transferase"/>
    <property type="match status" value="1"/>
</dbReference>
<dbReference type="GO" id="GO:0016567">
    <property type="term" value="P:protein ubiquitination"/>
    <property type="evidence" value="ECO:0007669"/>
    <property type="project" value="UniProtKB-UniPathway"/>
</dbReference>
<feature type="region of interest" description="Disordered" evidence="8">
    <location>
        <begin position="1"/>
        <end position="31"/>
    </location>
</feature>
<feature type="compositionally biased region" description="Gly residues" evidence="8">
    <location>
        <begin position="374"/>
        <end position="388"/>
    </location>
</feature>
<dbReference type="PANTHER" id="PTHR23315">
    <property type="entry name" value="U BOX DOMAIN-CONTAINING"/>
    <property type="match status" value="1"/>
</dbReference>
<name>A0A6P5G2Y2_ANACO</name>
<dbReference type="CDD" id="cd16664">
    <property type="entry name" value="RING-Ubox_PUB"/>
    <property type="match status" value="1"/>
</dbReference>
<dbReference type="UniPathway" id="UPA00143"/>
<protein>
    <recommendedName>
        <fullName evidence="3">RING-type E3 ubiquitin transferase</fullName>
        <ecNumber evidence="3">2.3.2.27</ecNumber>
    </recommendedName>
</protein>
<feature type="repeat" description="ARM" evidence="7">
    <location>
        <begin position="448"/>
        <end position="490"/>
    </location>
</feature>
<dbReference type="Gene3D" id="1.25.10.10">
    <property type="entry name" value="Leucine-rich Repeat Variant"/>
    <property type="match status" value="1"/>
</dbReference>
<dbReference type="Pfam" id="PF25598">
    <property type="entry name" value="ARM_PUB"/>
    <property type="match status" value="1"/>
</dbReference>
<feature type="compositionally biased region" description="Low complexity" evidence="8">
    <location>
        <begin position="1"/>
        <end position="17"/>
    </location>
</feature>
<dbReference type="Gene3D" id="3.30.40.10">
    <property type="entry name" value="Zinc/RING finger domain, C3HC4 (zinc finger)"/>
    <property type="match status" value="1"/>
</dbReference>
<dbReference type="InterPro" id="IPR058678">
    <property type="entry name" value="ARM_PUB"/>
</dbReference>
<feature type="compositionally biased region" description="Low complexity" evidence="8">
    <location>
        <begin position="364"/>
        <end position="373"/>
    </location>
</feature>
<evidence type="ECO:0000256" key="8">
    <source>
        <dbReference type="SAM" id="MobiDB-lite"/>
    </source>
</evidence>
<dbReference type="EC" id="2.3.2.27" evidence="3"/>
<dbReference type="InterPro" id="IPR003613">
    <property type="entry name" value="Ubox_domain"/>
</dbReference>
<evidence type="ECO:0000313" key="11">
    <source>
        <dbReference type="RefSeq" id="XP_020102187.1"/>
    </source>
</evidence>
<proteinExistence type="predicted"/>
<keyword evidence="6" id="KW-0833">Ubl conjugation pathway</keyword>
<gene>
    <name evidence="11" type="primary">LOC109719783</name>
</gene>
<dbReference type="InterPro" id="IPR045210">
    <property type="entry name" value="RING-Ubox_PUB"/>
</dbReference>
<dbReference type="Pfam" id="PF04564">
    <property type="entry name" value="U-box"/>
    <property type="match status" value="1"/>
</dbReference>
<keyword evidence="5" id="KW-0677">Repeat</keyword>
<dbReference type="Proteomes" id="UP000515123">
    <property type="component" value="Linkage group 13"/>
</dbReference>